<reference evidence="1" key="1">
    <citation type="submission" date="2023-03" db="EMBL/GenBank/DDBJ databases">
        <title>Massive genome expansion in bonnet fungi (Mycena s.s.) driven by repeated elements and novel gene families across ecological guilds.</title>
        <authorList>
            <consortium name="Lawrence Berkeley National Laboratory"/>
            <person name="Harder C.B."/>
            <person name="Miyauchi S."/>
            <person name="Viragh M."/>
            <person name="Kuo A."/>
            <person name="Thoen E."/>
            <person name="Andreopoulos B."/>
            <person name="Lu D."/>
            <person name="Skrede I."/>
            <person name="Drula E."/>
            <person name="Henrissat B."/>
            <person name="Morin E."/>
            <person name="Kohler A."/>
            <person name="Barry K."/>
            <person name="LaButti K."/>
            <person name="Morin E."/>
            <person name="Salamov A."/>
            <person name="Lipzen A."/>
            <person name="Mereny Z."/>
            <person name="Hegedus B."/>
            <person name="Baldrian P."/>
            <person name="Stursova M."/>
            <person name="Weitz H."/>
            <person name="Taylor A."/>
            <person name="Grigoriev I.V."/>
            <person name="Nagy L.G."/>
            <person name="Martin F."/>
            <person name="Kauserud H."/>
        </authorList>
    </citation>
    <scope>NUCLEOTIDE SEQUENCE</scope>
    <source>
        <strain evidence="1">CBHHK067</strain>
    </source>
</reference>
<accession>A0AAD7B332</accession>
<name>A0AAD7B332_MYCRO</name>
<dbReference type="AlphaFoldDB" id="A0AAD7B332"/>
<feature type="non-terminal residue" evidence="1">
    <location>
        <position position="111"/>
    </location>
</feature>
<comment type="caution">
    <text evidence="1">The sequence shown here is derived from an EMBL/GenBank/DDBJ whole genome shotgun (WGS) entry which is preliminary data.</text>
</comment>
<dbReference type="EMBL" id="JARKIE010001021">
    <property type="protein sequence ID" value="KAJ7609302.1"/>
    <property type="molecule type" value="Genomic_DNA"/>
</dbReference>
<organism evidence="1 2">
    <name type="scientific">Mycena rosella</name>
    <name type="common">Pink bonnet</name>
    <name type="synonym">Agaricus rosellus</name>
    <dbReference type="NCBI Taxonomy" id="1033263"/>
    <lineage>
        <taxon>Eukaryota</taxon>
        <taxon>Fungi</taxon>
        <taxon>Dikarya</taxon>
        <taxon>Basidiomycota</taxon>
        <taxon>Agaricomycotina</taxon>
        <taxon>Agaricomycetes</taxon>
        <taxon>Agaricomycetidae</taxon>
        <taxon>Agaricales</taxon>
        <taxon>Marasmiineae</taxon>
        <taxon>Mycenaceae</taxon>
        <taxon>Mycena</taxon>
    </lineage>
</organism>
<keyword evidence="2" id="KW-1185">Reference proteome</keyword>
<evidence type="ECO:0000313" key="2">
    <source>
        <dbReference type="Proteomes" id="UP001221757"/>
    </source>
</evidence>
<sequence>MRHRCAAHARFGACVRALLALALWLPYLVLMLMRTSLRALFVVGGAYPCASARASFVLCPSSAHLSSVPRGPGPASLLVRLVSHTVSSLPLHRIVLESSRMVSSIVSSVHR</sequence>
<proteinExistence type="predicted"/>
<protein>
    <submittedName>
        <fullName evidence="1">Uncharacterized protein</fullName>
    </submittedName>
</protein>
<gene>
    <name evidence="1" type="ORF">B0H17DRAFT_1118431</name>
</gene>
<dbReference type="Proteomes" id="UP001221757">
    <property type="component" value="Unassembled WGS sequence"/>
</dbReference>
<evidence type="ECO:0000313" key="1">
    <source>
        <dbReference type="EMBL" id="KAJ7609302.1"/>
    </source>
</evidence>